<feature type="transmembrane region" description="Helical" evidence="9">
    <location>
        <begin position="174"/>
        <end position="195"/>
    </location>
</feature>
<organism evidence="10 11">
    <name type="scientific">Penicillium daleae</name>
    <dbReference type="NCBI Taxonomy" id="63821"/>
    <lineage>
        <taxon>Eukaryota</taxon>
        <taxon>Fungi</taxon>
        <taxon>Dikarya</taxon>
        <taxon>Ascomycota</taxon>
        <taxon>Pezizomycotina</taxon>
        <taxon>Eurotiomycetes</taxon>
        <taxon>Eurotiomycetidae</taxon>
        <taxon>Eurotiales</taxon>
        <taxon>Aspergillaceae</taxon>
        <taxon>Penicillium</taxon>
    </lineage>
</organism>
<feature type="transmembrane region" description="Helical" evidence="9">
    <location>
        <begin position="215"/>
        <end position="236"/>
    </location>
</feature>
<dbReference type="Proteomes" id="UP001213681">
    <property type="component" value="Unassembled WGS sequence"/>
</dbReference>
<reference evidence="10" key="2">
    <citation type="journal article" date="2023" name="IMA Fungus">
        <title>Comparative genomic study of the Penicillium genus elucidates a diverse pangenome and 15 lateral gene transfer events.</title>
        <authorList>
            <person name="Petersen C."/>
            <person name="Sorensen T."/>
            <person name="Nielsen M.R."/>
            <person name="Sondergaard T.E."/>
            <person name="Sorensen J.L."/>
            <person name="Fitzpatrick D.A."/>
            <person name="Frisvad J.C."/>
            <person name="Nielsen K.L."/>
        </authorList>
    </citation>
    <scope>NUCLEOTIDE SEQUENCE</scope>
    <source>
        <strain evidence="10">IBT 16125</strain>
    </source>
</reference>
<evidence type="ECO:0000256" key="9">
    <source>
        <dbReference type="SAM" id="Phobius"/>
    </source>
</evidence>
<evidence type="ECO:0000256" key="2">
    <source>
        <dbReference type="ARBA" id="ARBA00004687"/>
    </source>
</evidence>
<feature type="region of interest" description="Disordered" evidence="8">
    <location>
        <begin position="1"/>
        <end position="29"/>
    </location>
</feature>
<dbReference type="AlphaFoldDB" id="A0AAD6G213"/>
<keyword evidence="5" id="KW-0256">Endoplasmic reticulum</keyword>
<keyword evidence="3" id="KW-0337">GPI-anchor biosynthesis</keyword>
<dbReference type="RefSeq" id="XP_056764600.1">
    <property type="nucleotide sequence ID" value="XM_056911774.1"/>
</dbReference>
<comment type="caution">
    <text evidence="10">The sequence shown here is derived from an EMBL/GenBank/DDBJ whole genome shotgun (WGS) entry which is preliminary data.</text>
</comment>
<dbReference type="GO" id="GO:0005789">
    <property type="term" value="C:endoplasmic reticulum membrane"/>
    <property type="evidence" value="ECO:0007669"/>
    <property type="project" value="UniProtKB-SubCell"/>
</dbReference>
<proteinExistence type="predicted"/>
<feature type="compositionally biased region" description="Low complexity" evidence="8">
    <location>
        <begin position="8"/>
        <end position="17"/>
    </location>
</feature>
<protein>
    <submittedName>
        <fullName evidence="10">Glycosylphosphatidylinositol anchor biosynthesis protein 11</fullName>
    </submittedName>
</protein>
<keyword evidence="4 9" id="KW-0812">Transmembrane</keyword>
<sequence length="289" mass="30554">MASPTPPSTLTTSGSPSQAPAEKPSSPPVNILPSPLAQVYSYAHPPVLLGLCAWRFEGLVADPVRELLADLPWLAALQIAYVMLCLPPAGTVSAEAGSATDEEKKKTPRSPAGPSLRPGKPGYRRKHSSGKSSWASAWAKLMPAFLSLSLTSLLATPFIAVLLVLFGAPLTTHNAETLLCAAHMALLSATGLVYVHGVDASVWKEVWGISRPADAVWGSALGTGLGAWFGAIPIPLDWDRPWQAFPITILTGAYIGYAVGSLISRTPLLYGKRIQFAPEPAEEGEKKTN</sequence>
<dbReference type="InterPro" id="IPR009580">
    <property type="entry name" value="GPI_biosynthesis_protein_Pig-F"/>
</dbReference>
<evidence type="ECO:0000256" key="3">
    <source>
        <dbReference type="ARBA" id="ARBA00022502"/>
    </source>
</evidence>
<keyword evidence="11" id="KW-1185">Reference proteome</keyword>
<evidence type="ECO:0000256" key="5">
    <source>
        <dbReference type="ARBA" id="ARBA00022824"/>
    </source>
</evidence>
<evidence type="ECO:0000313" key="11">
    <source>
        <dbReference type="Proteomes" id="UP001213681"/>
    </source>
</evidence>
<dbReference type="GeneID" id="81602017"/>
<evidence type="ECO:0000256" key="1">
    <source>
        <dbReference type="ARBA" id="ARBA00004477"/>
    </source>
</evidence>
<dbReference type="Pfam" id="PF06699">
    <property type="entry name" value="PIG-F"/>
    <property type="match status" value="1"/>
</dbReference>
<evidence type="ECO:0000256" key="4">
    <source>
        <dbReference type="ARBA" id="ARBA00022692"/>
    </source>
</evidence>
<comment type="pathway">
    <text evidence="2">Glycolipid biosynthesis; glycosylphosphatidylinositol-anchor biosynthesis.</text>
</comment>
<evidence type="ECO:0000256" key="7">
    <source>
        <dbReference type="ARBA" id="ARBA00023136"/>
    </source>
</evidence>
<evidence type="ECO:0000256" key="8">
    <source>
        <dbReference type="SAM" id="MobiDB-lite"/>
    </source>
</evidence>
<keyword evidence="6 9" id="KW-1133">Transmembrane helix</keyword>
<reference evidence="10" key="1">
    <citation type="submission" date="2022-12" db="EMBL/GenBank/DDBJ databases">
        <authorList>
            <person name="Petersen C."/>
        </authorList>
    </citation>
    <scope>NUCLEOTIDE SEQUENCE</scope>
    <source>
        <strain evidence="10">IBT 16125</strain>
    </source>
</reference>
<evidence type="ECO:0000256" key="6">
    <source>
        <dbReference type="ARBA" id="ARBA00022989"/>
    </source>
</evidence>
<feature type="region of interest" description="Disordered" evidence="8">
    <location>
        <begin position="94"/>
        <end position="128"/>
    </location>
</feature>
<name>A0AAD6G213_9EURO</name>
<gene>
    <name evidence="10" type="ORF">N7458_008392</name>
</gene>
<dbReference type="GO" id="GO:0006506">
    <property type="term" value="P:GPI anchor biosynthetic process"/>
    <property type="evidence" value="ECO:0007669"/>
    <property type="project" value="UniProtKB-KW"/>
</dbReference>
<comment type="subcellular location">
    <subcellularLocation>
        <location evidence="1">Endoplasmic reticulum membrane</location>
        <topology evidence="1">Multi-pass membrane protein</topology>
    </subcellularLocation>
</comment>
<dbReference type="EMBL" id="JAPVEA010000007">
    <property type="protein sequence ID" value="KAJ5444520.1"/>
    <property type="molecule type" value="Genomic_DNA"/>
</dbReference>
<feature type="transmembrane region" description="Helical" evidence="9">
    <location>
        <begin position="242"/>
        <end position="263"/>
    </location>
</feature>
<keyword evidence="7 9" id="KW-0472">Membrane</keyword>
<feature type="transmembrane region" description="Helical" evidence="9">
    <location>
        <begin position="141"/>
        <end position="168"/>
    </location>
</feature>
<accession>A0AAD6G213</accession>
<evidence type="ECO:0000313" key="10">
    <source>
        <dbReference type="EMBL" id="KAJ5444520.1"/>
    </source>
</evidence>